<sequence length="207" mass="22385">MPRAVRSRRSGVLLLHGDVKTVSAWVRQGVVPSYVVPLAGWTAVVPGGPSQAGKPYDDAVHLLLARRVPSRMRAALGLFRLDDRGVVVVHPRGWRALPRWLVWERGDGVSGLPGHPAARPGDMAMAAGVVPESVRAIREILTDPTALIDDVLADLMGVLALPGERLINGQVKDAEGAVLVEPAARAVERFSRVTKEDKEIRTELEQL</sequence>
<proteinExistence type="predicted"/>
<reference evidence="1 2" key="1">
    <citation type="submission" date="2020-08" db="EMBL/GenBank/DDBJ databases">
        <title>Sequencing the genomes of 1000 actinobacteria strains.</title>
        <authorList>
            <person name="Klenk H.-P."/>
        </authorList>
    </citation>
    <scope>NUCLEOTIDE SEQUENCE [LARGE SCALE GENOMIC DNA]</scope>
    <source>
        <strain evidence="1 2">DSM 105369</strain>
    </source>
</reference>
<dbReference type="EMBL" id="JACHVQ010000001">
    <property type="protein sequence ID" value="MBB2891213.1"/>
    <property type="molecule type" value="Genomic_DNA"/>
</dbReference>
<accession>A0A839N5A4</accession>
<comment type="caution">
    <text evidence="1">The sequence shown here is derived from an EMBL/GenBank/DDBJ whole genome shotgun (WGS) entry which is preliminary data.</text>
</comment>
<evidence type="ECO:0000313" key="1">
    <source>
        <dbReference type="EMBL" id="MBB2891213.1"/>
    </source>
</evidence>
<gene>
    <name evidence="1" type="ORF">FHU39_001197</name>
</gene>
<dbReference type="AlphaFoldDB" id="A0A839N5A4"/>
<protein>
    <submittedName>
        <fullName evidence="1">Uncharacterized protein</fullName>
    </submittedName>
</protein>
<dbReference type="Proteomes" id="UP000559182">
    <property type="component" value="Unassembled WGS sequence"/>
</dbReference>
<evidence type="ECO:0000313" key="2">
    <source>
        <dbReference type="Proteomes" id="UP000559182"/>
    </source>
</evidence>
<keyword evidence="2" id="KW-1185">Reference proteome</keyword>
<name>A0A839N5A4_9MICO</name>
<dbReference type="RefSeq" id="WP_183319509.1">
    <property type="nucleotide sequence ID" value="NZ_JACHVQ010000001.1"/>
</dbReference>
<organism evidence="1 2">
    <name type="scientific">Flexivirga oryzae</name>
    <dbReference type="NCBI Taxonomy" id="1794944"/>
    <lineage>
        <taxon>Bacteria</taxon>
        <taxon>Bacillati</taxon>
        <taxon>Actinomycetota</taxon>
        <taxon>Actinomycetes</taxon>
        <taxon>Micrococcales</taxon>
        <taxon>Dermacoccaceae</taxon>
        <taxon>Flexivirga</taxon>
    </lineage>
</organism>